<evidence type="ECO:0000256" key="1">
    <source>
        <dbReference type="ARBA" id="ARBA00023015"/>
    </source>
</evidence>
<dbReference type="InterPro" id="IPR009057">
    <property type="entry name" value="Homeodomain-like_sf"/>
</dbReference>
<name>A0A939DQN1_9ALTE</name>
<keyword evidence="6" id="KW-1185">Reference proteome</keyword>
<evidence type="ECO:0000313" key="5">
    <source>
        <dbReference type="EMBL" id="MBN7826959.1"/>
    </source>
</evidence>
<keyword evidence="1" id="KW-0805">Transcription regulation</keyword>
<proteinExistence type="predicted"/>
<dbReference type="EMBL" id="JAFKCV010000012">
    <property type="protein sequence ID" value="MBN7826959.1"/>
    <property type="molecule type" value="Genomic_DNA"/>
</dbReference>
<sequence>MKTIGILVYDQIQAVDLAVALDTFGQVNEELKKLGREPFYRLLTLGLHTQSVKAEYGLSLQAEFSLDLVPKLDYLIIPGGAGARVLSKNPQVLDWIRTQSPSLQRLLTICTGAFLLAATGLMAGKKLCTHWRFAQALQAAYPDTKVDATALYVNDGKFYSSGGMTSGIDLCLAVIEEDLGLNIAQTVAQELVMYLRRNGDQSQYSRPLTVQNSEEKRFVQLQQWLLDNLHRPIGLADMADKMAMSERHFRRLFREKFALPPSQYLEQLRLDKARSLLLCDGYNLQRVCEAIGFASTSSFGRLFKQKFGCTPLEYSRRFT</sequence>
<dbReference type="PRINTS" id="PR00032">
    <property type="entry name" value="HTHARAC"/>
</dbReference>
<dbReference type="Gene3D" id="3.40.50.880">
    <property type="match status" value="1"/>
</dbReference>
<dbReference type="GO" id="GO:0003700">
    <property type="term" value="F:DNA-binding transcription factor activity"/>
    <property type="evidence" value="ECO:0007669"/>
    <property type="project" value="InterPro"/>
</dbReference>
<organism evidence="5 6">
    <name type="scientific">Bowmanella dokdonensis</name>
    <dbReference type="NCBI Taxonomy" id="751969"/>
    <lineage>
        <taxon>Bacteria</taxon>
        <taxon>Pseudomonadati</taxon>
        <taxon>Pseudomonadota</taxon>
        <taxon>Gammaproteobacteria</taxon>
        <taxon>Alteromonadales</taxon>
        <taxon>Alteromonadaceae</taxon>
        <taxon>Bowmanella</taxon>
    </lineage>
</organism>
<dbReference type="InterPro" id="IPR020449">
    <property type="entry name" value="Tscrpt_reg_AraC-type_HTH"/>
</dbReference>
<dbReference type="AlphaFoldDB" id="A0A939DQN1"/>
<dbReference type="InterPro" id="IPR029062">
    <property type="entry name" value="Class_I_gatase-like"/>
</dbReference>
<dbReference type="Pfam" id="PF12833">
    <property type="entry name" value="HTH_18"/>
    <property type="match status" value="1"/>
</dbReference>
<comment type="caution">
    <text evidence="5">The sequence shown here is derived from an EMBL/GenBank/DDBJ whole genome shotgun (WGS) entry which is preliminary data.</text>
</comment>
<keyword evidence="3" id="KW-0804">Transcription</keyword>
<evidence type="ECO:0000259" key="4">
    <source>
        <dbReference type="PROSITE" id="PS01124"/>
    </source>
</evidence>
<dbReference type="InterPro" id="IPR002818">
    <property type="entry name" value="DJ-1/PfpI"/>
</dbReference>
<accession>A0A939DQN1</accession>
<dbReference type="InterPro" id="IPR052158">
    <property type="entry name" value="INH-QAR"/>
</dbReference>
<dbReference type="PROSITE" id="PS01124">
    <property type="entry name" value="HTH_ARAC_FAMILY_2"/>
    <property type="match status" value="1"/>
</dbReference>
<evidence type="ECO:0000313" key="6">
    <source>
        <dbReference type="Proteomes" id="UP000664654"/>
    </source>
</evidence>
<dbReference type="Proteomes" id="UP000664654">
    <property type="component" value="Unassembled WGS sequence"/>
</dbReference>
<reference evidence="5" key="1">
    <citation type="submission" date="2021-03" db="EMBL/GenBank/DDBJ databases">
        <title>novel species isolated from a fishpond in China.</title>
        <authorList>
            <person name="Lu H."/>
            <person name="Cai Z."/>
        </authorList>
    </citation>
    <scope>NUCLEOTIDE SEQUENCE</scope>
    <source>
        <strain evidence="5">JCM 30855</strain>
    </source>
</reference>
<dbReference type="PANTHER" id="PTHR43130:SF3">
    <property type="entry name" value="HTH-TYPE TRANSCRIPTIONAL REGULATOR RV1931C"/>
    <property type="match status" value="1"/>
</dbReference>
<evidence type="ECO:0000256" key="2">
    <source>
        <dbReference type="ARBA" id="ARBA00023125"/>
    </source>
</evidence>
<dbReference type="CDD" id="cd03137">
    <property type="entry name" value="GATase1_AraC_1"/>
    <property type="match status" value="1"/>
</dbReference>
<feature type="domain" description="HTH araC/xylS-type" evidence="4">
    <location>
        <begin position="219"/>
        <end position="317"/>
    </location>
</feature>
<gene>
    <name evidence="5" type="ORF">J0A66_17125</name>
</gene>
<dbReference type="PROSITE" id="PS00041">
    <property type="entry name" value="HTH_ARAC_FAMILY_1"/>
    <property type="match status" value="1"/>
</dbReference>
<dbReference type="Gene3D" id="1.10.10.60">
    <property type="entry name" value="Homeodomain-like"/>
    <property type="match status" value="1"/>
</dbReference>
<protein>
    <submittedName>
        <fullName evidence="5">Helix-turn-helix domain-containing protein</fullName>
    </submittedName>
</protein>
<dbReference type="InterPro" id="IPR018060">
    <property type="entry name" value="HTH_AraC"/>
</dbReference>
<dbReference type="SUPFAM" id="SSF46689">
    <property type="entry name" value="Homeodomain-like"/>
    <property type="match status" value="2"/>
</dbReference>
<dbReference type="GO" id="GO:0043565">
    <property type="term" value="F:sequence-specific DNA binding"/>
    <property type="evidence" value="ECO:0007669"/>
    <property type="project" value="InterPro"/>
</dbReference>
<dbReference type="InterPro" id="IPR018062">
    <property type="entry name" value="HTH_AraC-typ_CS"/>
</dbReference>
<dbReference type="RefSeq" id="WP_206575071.1">
    <property type="nucleotide sequence ID" value="NZ_JAFKCV010000012.1"/>
</dbReference>
<dbReference type="PANTHER" id="PTHR43130">
    <property type="entry name" value="ARAC-FAMILY TRANSCRIPTIONAL REGULATOR"/>
    <property type="match status" value="1"/>
</dbReference>
<dbReference type="SUPFAM" id="SSF52317">
    <property type="entry name" value="Class I glutamine amidotransferase-like"/>
    <property type="match status" value="1"/>
</dbReference>
<keyword evidence="2" id="KW-0238">DNA-binding</keyword>
<dbReference type="SMART" id="SM00342">
    <property type="entry name" value="HTH_ARAC"/>
    <property type="match status" value="1"/>
</dbReference>
<evidence type="ECO:0000256" key="3">
    <source>
        <dbReference type="ARBA" id="ARBA00023163"/>
    </source>
</evidence>
<dbReference type="Pfam" id="PF01965">
    <property type="entry name" value="DJ-1_PfpI"/>
    <property type="match status" value="1"/>
</dbReference>